<comment type="caution">
    <text evidence="1">The sequence shown here is derived from an EMBL/GenBank/DDBJ whole genome shotgun (WGS) entry which is preliminary data.</text>
</comment>
<evidence type="ECO:0000313" key="1">
    <source>
        <dbReference type="EMBL" id="KAL3790833.1"/>
    </source>
</evidence>
<reference evidence="1 2" key="1">
    <citation type="submission" date="2024-10" db="EMBL/GenBank/DDBJ databases">
        <title>Updated reference genomes for cyclostephanoid diatoms.</title>
        <authorList>
            <person name="Roberts W.R."/>
            <person name="Alverson A.J."/>
        </authorList>
    </citation>
    <scope>NUCLEOTIDE SEQUENCE [LARGE SCALE GENOMIC DNA]</scope>
    <source>
        <strain evidence="1 2">AJA010-31</strain>
    </source>
</reference>
<gene>
    <name evidence="1" type="ORF">ACHAWO_010672</name>
</gene>
<sequence length="235" mass="27583">MEWLLLTDTDEFLSYNYILPGENISHFDKDSIFQGRRAPSVQKRATDRVKASLTFSEQGRGSPNNTILSFIETQRSKHEVYFPIRMYEDRTKEGSFTSRSDAKNTDQNNHITKRYQYHSKILNDSKRECLGTHGHYSQSFPKAMWVEWETLVWSRLYELRAEASTSWLERGFGKGTILNKQGINEWRQKDLKKVPLTVMIMIQKWVLCMKSLRLKWGKEELKSCYCNLCKGGSNM</sequence>
<accession>A0ABD3PSM7</accession>
<keyword evidence="2" id="KW-1185">Reference proteome</keyword>
<dbReference type="EMBL" id="JALLPJ020000484">
    <property type="protein sequence ID" value="KAL3790833.1"/>
    <property type="molecule type" value="Genomic_DNA"/>
</dbReference>
<dbReference type="Proteomes" id="UP001530400">
    <property type="component" value="Unassembled WGS sequence"/>
</dbReference>
<evidence type="ECO:0008006" key="3">
    <source>
        <dbReference type="Google" id="ProtNLM"/>
    </source>
</evidence>
<name>A0ABD3PSM7_9STRA</name>
<proteinExistence type="predicted"/>
<evidence type="ECO:0000313" key="2">
    <source>
        <dbReference type="Proteomes" id="UP001530400"/>
    </source>
</evidence>
<dbReference type="AlphaFoldDB" id="A0ABD3PSM7"/>
<organism evidence="1 2">
    <name type="scientific">Cyclotella atomus</name>
    <dbReference type="NCBI Taxonomy" id="382360"/>
    <lineage>
        <taxon>Eukaryota</taxon>
        <taxon>Sar</taxon>
        <taxon>Stramenopiles</taxon>
        <taxon>Ochrophyta</taxon>
        <taxon>Bacillariophyta</taxon>
        <taxon>Coscinodiscophyceae</taxon>
        <taxon>Thalassiosirophycidae</taxon>
        <taxon>Stephanodiscales</taxon>
        <taxon>Stephanodiscaceae</taxon>
        <taxon>Cyclotella</taxon>
    </lineage>
</organism>
<protein>
    <recommendedName>
        <fullName evidence="3">Glycosyltransferase family 92 protein</fullName>
    </recommendedName>
</protein>